<organism evidence="6 7">
    <name type="scientific">Quadrisphaera setariae</name>
    <dbReference type="NCBI Taxonomy" id="2593304"/>
    <lineage>
        <taxon>Bacteria</taxon>
        <taxon>Bacillati</taxon>
        <taxon>Actinomycetota</taxon>
        <taxon>Actinomycetes</taxon>
        <taxon>Kineosporiales</taxon>
        <taxon>Kineosporiaceae</taxon>
        <taxon>Quadrisphaera</taxon>
    </lineage>
</organism>
<dbReference type="CDD" id="cd01949">
    <property type="entry name" value="GGDEF"/>
    <property type="match status" value="1"/>
</dbReference>
<dbReference type="SMART" id="SM00052">
    <property type="entry name" value="EAL"/>
    <property type="match status" value="1"/>
</dbReference>
<evidence type="ECO:0000259" key="5">
    <source>
        <dbReference type="PROSITE" id="PS50887"/>
    </source>
</evidence>
<feature type="domain" description="EAL" evidence="4">
    <location>
        <begin position="482"/>
        <end position="737"/>
    </location>
</feature>
<dbReference type="PROSITE" id="PS50113">
    <property type="entry name" value="PAC"/>
    <property type="match status" value="1"/>
</dbReference>
<dbReference type="InterPro" id="IPR035919">
    <property type="entry name" value="EAL_sf"/>
</dbReference>
<dbReference type="Pfam" id="PF00563">
    <property type="entry name" value="EAL"/>
    <property type="match status" value="1"/>
</dbReference>
<feature type="compositionally biased region" description="Basic and acidic residues" evidence="1">
    <location>
        <begin position="1"/>
        <end position="10"/>
    </location>
</feature>
<dbReference type="InterPro" id="IPR013656">
    <property type="entry name" value="PAS_4"/>
</dbReference>
<dbReference type="Pfam" id="PF08448">
    <property type="entry name" value="PAS_4"/>
    <property type="match status" value="1"/>
</dbReference>
<dbReference type="InterPro" id="IPR001633">
    <property type="entry name" value="EAL_dom"/>
</dbReference>
<evidence type="ECO:0000259" key="4">
    <source>
        <dbReference type="PROSITE" id="PS50883"/>
    </source>
</evidence>
<dbReference type="Pfam" id="PF13426">
    <property type="entry name" value="PAS_9"/>
    <property type="match status" value="1"/>
</dbReference>
<dbReference type="InterPro" id="IPR035965">
    <property type="entry name" value="PAS-like_dom_sf"/>
</dbReference>
<evidence type="ECO:0000259" key="3">
    <source>
        <dbReference type="PROSITE" id="PS50113"/>
    </source>
</evidence>
<dbReference type="SUPFAM" id="SSF141868">
    <property type="entry name" value="EAL domain-like"/>
    <property type="match status" value="1"/>
</dbReference>
<comment type="caution">
    <text evidence="6">The sequence shown here is derived from an EMBL/GenBank/DDBJ whole genome shotgun (WGS) entry which is preliminary data.</text>
</comment>
<dbReference type="RefSeq" id="WP_147927497.1">
    <property type="nucleotide sequence ID" value="NZ_VKAC01000010.1"/>
</dbReference>
<dbReference type="InterPro" id="IPR052155">
    <property type="entry name" value="Biofilm_reg_signaling"/>
</dbReference>
<dbReference type="SMART" id="SM00267">
    <property type="entry name" value="GGDEF"/>
    <property type="match status" value="1"/>
</dbReference>
<dbReference type="NCBIfam" id="TIGR00229">
    <property type="entry name" value="sensory_box"/>
    <property type="match status" value="1"/>
</dbReference>
<dbReference type="InterPro" id="IPR000014">
    <property type="entry name" value="PAS"/>
</dbReference>
<dbReference type="PROSITE" id="PS50887">
    <property type="entry name" value="GGDEF"/>
    <property type="match status" value="1"/>
</dbReference>
<dbReference type="InterPro" id="IPR000700">
    <property type="entry name" value="PAS-assoc_C"/>
</dbReference>
<dbReference type="AlphaFoldDB" id="A0A5C8ZBG9"/>
<evidence type="ECO:0000313" key="6">
    <source>
        <dbReference type="EMBL" id="TXR55107.1"/>
    </source>
</evidence>
<dbReference type="Proteomes" id="UP000321234">
    <property type="component" value="Unassembled WGS sequence"/>
</dbReference>
<evidence type="ECO:0000259" key="2">
    <source>
        <dbReference type="PROSITE" id="PS50112"/>
    </source>
</evidence>
<gene>
    <name evidence="6" type="ORF">FMM08_16620</name>
</gene>
<keyword evidence="7" id="KW-1185">Reference proteome</keyword>
<accession>A0A5C8ZBG9</accession>
<dbReference type="CDD" id="cd01948">
    <property type="entry name" value="EAL"/>
    <property type="match status" value="1"/>
</dbReference>
<dbReference type="InterPro" id="IPR029787">
    <property type="entry name" value="Nucleotide_cyclase"/>
</dbReference>
<proteinExistence type="predicted"/>
<dbReference type="Gene3D" id="3.20.20.450">
    <property type="entry name" value="EAL domain"/>
    <property type="match status" value="1"/>
</dbReference>
<dbReference type="CDD" id="cd00130">
    <property type="entry name" value="PAS"/>
    <property type="match status" value="1"/>
</dbReference>
<dbReference type="SUPFAM" id="SSF55073">
    <property type="entry name" value="Nucleotide cyclase"/>
    <property type="match status" value="1"/>
</dbReference>
<dbReference type="OrthoDB" id="23692at2"/>
<feature type="compositionally biased region" description="Pro residues" evidence="1">
    <location>
        <begin position="14"/>
        <end position="23"/>
    </location>
</feature>
<dbReference type="SMART" id="SM00091">
    <property type="entry name" value="PAS"/>
    <property type="match status" value="2"/>
</dbReference>
<evidence type="ECO:0000313" key="7">
    <source>
        <dbReference type="Proteomes" id="UP000321234"/>
    </source>
</evidence>
<dbReference type="Pfam" id="PF00990">
    <property type="entry name" value="GGDEF"/>
    <property type="match status" value="1"/>
</dbReference>
<dbReference type="InterPro" id="IPR000160">
    <property type="entry name" value="GGDEF_dom"/>
</dbReference>
<dbReference type="Gene3D" id="3.30.70.270">
    <property type="match status" value="1"/>
</dbReference>
<dbReference type="InterPro" id="IPR043128">
    <property type="entry name" value="Rev_trsase/Diguanyl_cyclase"/>
</dbReference>
<dbReference type="NCBIfam" id="TIGR00254">
    <property type="entry name" value="GGDEF"/>
    <property type="match status" value="1"/>
</dbReference>
<dbReference type="SUPFAM" id="SSF55785">
    <property type="entry name" value="PYP-like sensor domain (PAS domain)"/>
    <property type="match status" value="1"/>
</dbReference>
<dbReference type="PANTHER" id="PTHR44757">
    <property type="entry name" value="DIGUANYLATE CYCLASE DGCP"/>
    <property type="match status" value="1"/>
</dbReference>
<reference evidence="6 7" key="1">
    <citation type="submission" date="2019-07" db="EMBL/GenBank/DDBJ databases">
        <title>Quadrisphaera sp. strain DD2A genome sequencing and assembly.</title>
        <authorList>
            <person name="Kim I."/>
        </authorList>
    </citation>
    <scope>NUCLEOTIDE SEQUENCE [LARGE SCALE GENOMIC DNA]</scope>
    <source>
        <strain evidence="6 7">DD2A</strain>
    </source>
</reference>
<feature type="compositionally biased region" description="Pro residues" evidence="1">
    <location>
        <begin position="32"/>
        <end position="46"/>
    </location>
</feature>
<protein>
    <submittedName>
        <fullName evidence="6">EAL domain-containing protein</fullName>
    </submittedName>
</protein>
<dbReference type="PROSITE" id="PS50112">
    <property type="entry name" value="PAS"/>
    <property type="match status" value="1"/>
</dbReference>
<feature type="domain" description="GGDEF" evidence="5">
    <location>
        <begin position="340"/>
        <end position="473"/>
    </location>
</feature>
<evidence type="ECO:0000256" key="1">
    <source>
        <dbReference type="SAM" id="MobiDB-lite"/>
    </source>
</evidence>
<sequence length="749" mass="80043">MRRSEQRDAALADPRPPAGPVPPQARVETLPPAGPVHGPMPLPGPGLPTDERVQRAVLEAGLASSRATLVVDSPPGTPGLDHAVVLWANTAAGELVRREPSALLGREVGSFLVPPRAGELRREVLRASRKGRSVVSVLVTDAPPVEVELITLPSPSTGLWTVVLARSGTLPERLAQEHASAQERRFETLVRHSPVPTIISEAGLRLAHVNDAFCELVGASHDELLGLSWTAHVLGEDLPAVLTCVEQALAGEPAQAEVRIVRVDDEERWVLLRLAPAVSPGHGAGFVGTVEDFTDRRAFELELAHQARHDALTGLPNRTALEEDVAARLRAADGLDPDTSVMTCLFLDLDNFKVVNDSLGHDTGDRLLVAVADRLRGAVRPGDFVARWGGDEFVVLLEGAVDDSAALSLGESVLARLGEGLVVDGLPFNISASVGVARATSRHSSAEQLLQDCDIAMYRAKGEGRNRVALCDAAAREEARDALALTLDLREALKVGSLRVAYQPVVSLSDPAALPAVEALVRWDHPERGPVSPEQFVKIAEANGLIEELGLFVLDQACSQQVAWNAELGEAAPRKVNVNLSAIQLSSRGVVDDVARVLARTGLPAAQLCLEVTETALVHDREASRDRLLRLRAMGVSVALDDFGTGYSSLAYLRQLPVDYLKVDRSFVEELHRGHPEVASAVIGLAHSLGLSAVAEGVEHPEQTEALRALGADLVQGWLYARAMAPADLVAWRRDVRPLRPGRRGAGAP</sequence>
<dbReference type="PROSITE" id="PS50883">
    <property type="entry name" value="EAL"/>
    <property type="match status" value="1"/>
</dbReference>
<feature type="domain" description="PAC" evidence="3">
    <location>
        <begin position="254"/>
        <end position="305"/>
    </location>
</feature>
<feature type="domain" description="PAS" evidence="2">
    <location>
        <begin position="182"/>
        <end position="252"/>
    </location>
</feature>
<dbReference type="Gene3D" id="3.30.450.20">
    <property type="entry name" value="PAS domain"/>
    <property type="match status" value="1"/>
</dbReference>
<name>A0A5C8ZBG9_9ACTN</name>
<dbReference type="PANTHER" id="PTHR44757:SF2">
    <property type="entry name" value="BIOFILM ARCHITECTURE MAINTENANCE PROTEIN MBAA"/>
    <property type="match status" value="1"/>
</dbReference>
<dbReference type="EMBL" id="VKAC01000010">
    <property type="protein sequence ID" value="TXR55107.1"/>
    <property type="molecule type" value="Genomic_DNA"/>
</dbReference>
<feature type="region of interest" description="Disordered" evidence="1">
    <location>
        <begin position="1"/>
        <end position="48"/>
    </location>
</feature>